<proteinExistence type="predicted"/>
<comment type="caution">
    <text evidence="1">The sequence shown here is derived from an EMBL/GenBank/DDBJ whole genome shotgun (WGS) entry which is preliminary data.</text>
</comment>
<name>A0ACB8GLR1_PSICU</name>
<evidence type="ECO:0000313" key="2">
    <source>
        <dbReference type="Proteomes" id="UP000664032"/>
    </source>
</evidence>
<gene>
    <name evidence="1" type="ORF">JR316_0011974</name>
</gene>
<sequence>MASVTQSSLIFRLNEDVLRYIFSLNANVPESYNTTLWWRKSDAPLTVTRCLDLELLEGGTNEWRNEVVRRTGNCLLTVIGPMPPIPRHNESMLEFLDLFMDTNWTRIRRLVVDEFLYDNWEELLKRPAPNLEQLCIENEDIDKLFYDINGGTLFSGTSPRSLRKVQICFRVTIDPFHPWYSNLRHFDDFCVDKFSASQLLHALQLLTHLETLEIRNNLSDYHVDQSLIPVNMPNLTSLIIESNIMTVIPLLRYIVTGPYHSFLFEDLDRNDHLSPEVVTSYMDIGGALSTFLRRQSYQHRTFPHFFYDEKSDIGQFYIGDGSGLFYIDLVVNAIIGSNDGDNWPDIASQFNAALLSGLAGSVLATTTLSLEMCRLPSHVDSMLAFFKQFRNVINLETDAKTLKIIREAEKTHQGGDLGSTILFPSVRLVKLSYQPIFNEIEIKELFLFVKARKDNALPLDKISICYPISKTMKEDTLWRDLASEYDIQVEFRP</sequence>
<dbReference type="EMBL" id="JAFIQS020000011">
    <property type="protein sequence ID" value="KAH9476399.1"/>
    <property type="molecule type" value="Genomic_DNA"/>
</dbReference>
<keyword evidence="2" id="KW-1185">Reference proteome</keyword>
<reference evidence="1" key="1">
    <citation type="submission" date="2021-10" db="EMBL/GenBank/DDBJ databases">
        <title>Psilocybe cubensis genome.</title>
        <authorList>
            <person name="Mckernan K.J."/>
            <person name="Crawford S."/>
            <person name="Trippe A."/>
            <person name="Kane L.T."/>
            <person name="Mclaughlin S."/>
        </authorList>
    </citation>
    <scope>NUCLEOTIDE SEQUENCE</scope>
    <source>
        <strain evidence="1">MGC-MH-2018</strain>
    </source>
</reference>
<organism evidence="1 2">
    <name type="scientific">Psilocybe cubensis</name>
    <name type="common">Psychedelic mushroom</name>
    <name type="synonym">Stropharia cubensis</name>
    <dbReference type="NCBI Taxonomy" id="181762"/>
    <lineage>
        <taxon>Eukaryota</taxon>
        <taxon>Fungi</taxon>
        <taxon>Dikarya</taxon>
        <taxon>Basidiomycota</taxon>
        <taxon>Agaricomycotina</taxon>
        <taxon>Agaricomycetes</taxon>
        <taxon>Agaricomycetidae</taxon>
        <taxon>Agaricales</taxon>
        <taxon>Agaricineae</taxon>
        <taxon>Strophariaceae</taxon>
        <taxon>Psilocybe</taxon>
    </lineage>
</organism>
<accession>A0ACB8GLR1</accession>
<dbReference type="Proteomes" id="UP000664032">
    <property type="component" value="Unassembled WGS sequence"/>
</dbReference>
<evidence type="ECO:0000313" key="1">
    <source>
        <dbReference type="EMBL" id="KAH9476399.1"/>
    </source>
</evidence>
<protein>
    <submittedName>
        <fullName evidence="1">Uncharacterized protein</fullName>
    </submittedName>
</protein>